<dbReference type="Gene3D" id="1.10.287.600">
    <property type="entry name" value="Helix hairpin bin"/>
    <property type="match status" value="1"/>
</dbReference>
<evidence type="ECO:0000256" key="8">
    <source>
        <dbReference type="RuleBase" id="RU000352"/>
    </source>
</evidence>
<dbReference type="GO" id="GO:0005525">
    <property type="term" value="F:GTP binding"/>
    <property type="evidence" value="ECO:0007669"/>
    <property type="project" value="UniProtKB-UniRule"/>
</dbReference>
<dbReference type="GO" id="GO:0031122">
    <property type="term" value="P:cytoplasmic microtubule organization"/>
    <property type="evidence" value="ECO:0007669"/>
    <property type="project" value="InterPro"/>
</dbReference>
<dbReference type="Gene3D" id="3.30.1330.20">
    <property type="entry name" value="Tubulin/FtsZ, C-terminal domain"/>
    <property type="match status" value="1"/>
</dbReference>
<evidence type="ECO:0000256" key="4">
    <source>
        <dbReference type="ARBA" id="ARBA00022701"/>
    </source>
</evidence>
<dbReference type="GO" id="GO:0005874">
    <property type="term" value="C:microtubule"/>
    <property type="evidence" value="ECO:0007669"/>
    <property type="project" value="UniProtKB-KW"/>
</dbReference>
<dbReference type="InterPro" id="IPR000217">
    <property type="entry name" value="Tubulin"/>
</dbReference>
<dbReference type="SUPFAM" id="SSF52490">
    <property type="entry name" value="Tubulin nucleotide-binding domain-like"/>
    <property type="match status" value="1"/>
</dbReference>
<feature type="domain" description="Tubulin/FtsZ 2-layer sandwich" evidence="10">
    <location>
        <begin position="268"/>
        <end position="408"/>
    </location>
</feature>
<evidence type="ECO:0000256" key="5">
    <source>
        <dbReference type="ARBA" id="ARBA00022741"/>
    </source>
</evidence>
<dbReference type="PRINTS" id="PR01161">
    <property type="entry name" value="TUBULIN"/>
</dbReference>
<accession>A0AA96MLZ8</accession>
<gene>
    <name evidence="11" type="primary">TUBG</name>
</gene>
<dbReference type="InterPro" id="IPR023123">
    <property type="entry name" value="Tubulin_C"/>
</dbReference>
<dbReference type="GO" id="GO:0000930">
    <property type="term" value="C:gamma-tubulin complex"/>
    <property type="evidence" value="ECO:0007669"/>
    <property type="project" value="InterPro"/>
</dbReference>
<dbReference type="GO" id="GO:0007020">
    <property type="term" value="P:microtubule nucleation"/>
    <property type="evidence" value="ECO:0007669"/>
    <property type="project" value="InterPro"/>
</dbReference>
<dbReference type="Pfam" id="PF03953">
    <property type="entry name" value="Tubulin_C"/>
    <property type="match status" value="1"/>
</dbReference>
<dbReference type="InterPro" id="IPR003008">
    <property type="entry name" value="Tubulin_FtsZ_GTPase"/>
</dbReference>
<evidence type="ECO:0000259" key="10">
    <source>
        <dbReference type="SMART" id="SM00865"/>
    </source>
</evidence>
<evidence type="ECO:0000256" key="7">
    <source>
        <dbReference type="ARBA" id="ARBA00023212"/>
    </source>
</evidence>
<dbReference type="InterPro" id="IPR017975">
    <property type="entry name" value="Tubulin_CS"/>
</dbReference>
<dbReference type="InterPro" id="IPR018316">
    <property type="entry name" value="Tubulin/FtsZ_2-layer-sand-dom"/>
</dbReference>
<keyword evidence="7" id="KW-0206">Cytoskeleton</keyword>
<dbReference type="SUPFAM" id="SSF55307">
    <property type="entry name" value="Tubulin C-terminal domain-like"/>
    <property type="match status" value="1"/>
</dbReference>
<organism evidence="11">
    <name type="scientific">Trichomonas gallinae</name>
    <dbReference type="NCBI Taxonomy" id="56777"/>
    <lineage>
        <taxon>Eukaryota</taxon>
        <taxon>Metamonada</taxon>
        <taxon>Parabasalia</taxon>
        <taxon>Trichomonadida</taxon>
        <taxon>Trichomonadidae</taxon>
        <taxon>Trichomonas</taxon>
    </lineage>
</organism>
<dbReference type="Pfam" id="PF00091">
    <property type="entry name" value="Tubulin"/>
    <property type="match status" value="1"/>
</dbReference>
<evidence type="ECO:0000256" key="3">
    <source>
        <dbReference type="ARBA" id="ARBA00022490"/>
    </source>
</evidence>
<proteinExistence type="evidence at transcript level"/>
<reference evidence="11" key="1">
    <citation type="submission" date="2023-08" db="EMBL/GenBank/DDBJ databases">
        <title>Selection of suitable reference gene for gene expression studies in Trichomonas gallinae under various biotic and abiotic stress conditions.</title>
        <authorList>
            <person name="Haiming C."/>
        </authorList>
    </citation>
    <scope>NUCLEOTIDE SEQUENCE</scope>
</reference>
<evidence type="ECO:0000313" key="11">
    <source>
        <dbReference type="EMBL" id="WNS68463.1"/>
    </source>
</evidence>
<keyword evidence="4 8" id="KW-0493">Microtubule</keyword>
<keyword evidence="6 8" id="KW-0342">GTP-binding</keyword>
<dbReference type="FunFam" id="3.40.50.1440:FF:000049">
    <property type="entry name" value="Tubulin gamma chain"/>
    <property type="match status" value="1"/>
</dbReference>
<evidence type="ECO:0000256" key="2">
    <source>
        <dbReference type="ARBA" id="ARBA00009636"/>
    </source>
</evidence>
<comment type="subcellular location">
    <subcellularLocation>
        <location evidence="1">Cytoplasm</location>
        <location evidence="1">Cytoskeleton</location>
        <location evidence="1">Microtubule organizing center</location>
    </subcellularLocation>
</comment>
<dbReference type="InterPro" id="IPR037103">
    <property type="entry name" value="Tubulin/FtsZ-like_C"/>
</dbReference>
<dbReference type="PRINTS" id="PR01164">
    <property type="entry name" value="GAMMATUBULIN"/>
</dbReference>
<evidence type="ECO:0000256" key="6">
    <source>
        <dbReference type="ARBA" id="ARBA00023134"/>
    </source>
</evidence>
<evidence type="ECO:0000256" key="1">
    <source>
        <dbReference type="ARBA" id="ARBA00004267"/>
    </source>
</evidence>
<keyword evidence="3" id="KW-0963">Cytoplasm</keyword>
<dbReference type="InterPro" id="IPR036525">
    <property type="entry name" value="Tubulin/FtsZ_GTPase_sf"/>
</dbReference>
<comment type="function">
    <text evidence="8">Tubulin is the major constituent of microtubules, protein filaments consisting of alpha- and beta-tubulin heterodimers. Gamma-tubulin is a key component of the gamma-tubulin ring complex (gTuRC) which mediates microtubule nucleation. The gTuRC regulates the minus-end nucleation of alpha-beta tubulin heterodimers that grow into microtubule protafilaments, a critical step in centrosome duplication and spindle formation.</text>
</comment>
<feature type="domain" description="Tubulin/FtsZ GTPase" evidence="9">
    <location>
        <begin position="48"/>
        <end position="265"/>
    </location>
</feature>
<dbReference type="AlphaFoldDB" id="A0AA96MLZ8"/>
<dbReference type="SMART" id="SM00865">
    <property type="entry name" value="Tubulin_C"/>
    <property type="match status" value="1"/>
</dbReference>
<dbReference type="EMBL" id="OR478972">
    <property type="protein sequence ID" value="WNS68463.1"/>
    <property type="molecule type" value="mRNA"/>
</dbReference>
<dbReference type="CDD" id="cd02188">
    <property type="entry name" value="gamma_tubulin"/>
    <property type="match status" value="1"/>
</dbReference>
<dbReference type="PANTHER" id="PTHR11588">
    <property type="entry name" value="TUBULIN"/>
    <property type="match status" value="1"/>
</dbReference>
<protein>
    <recommendedName>
        <fullName evidence="8">Tubulin gamma chain</fullName>
    </recommendedName>
</protein>
<dbReference type="SMART" id="SM00864">
    <property type="entry name" value="Tubulin"/>
    <property type="match status" value="1"/>
</dbReference>
<dbReference type="InterPro" id="IPR002454">
    <property type="entry name" value="Gamma_tubulin"/>
</dbReference>
<dbReference type="InterPro" id="IPR008280">
    <property type="entry name" value="Tub_FtsZ_C"/>
</dbReference>
<sequence length="464" mass="51365">MSKKIITLQIGQCGNSIGLEFWKTLSTEHGIGPDGVLKEPENTLEDRKDVFFYSADDGRYIPRAILIDLEPRVISGIRKSELSDFFNPENIFIGSQGSGAGNVWGTGYAEGEANYEIFSEMVRREVEVADALEGFIFTHSISGGTGSGLGSFLIEKLSDEYKKATTISYSVFPGATDKDVVVAPYNSVLTLKRLTNNCDAVVVLDNTALANITNPKTPGGISKKKEEDELGDGFTTKRNASSFREMNMLVSNVMAATTATLRFPSYSNNDLVSLLAPLVPTPKCHFLMTGYTPITLPSIRQYIQKTSVIEVMNRLLDQKNIMVSTEMSNGLYMSILNILQGEIDPTEIHSALRQIHENQKLRFIPWGPASIQLALSRKSPYVAMPNRVSGLMLANHTNIVKLFKRIIDDYKGLIKTDAYLNEFTKTNASVLGSNPKTELEDSCNVVMSMIEEYQRAEKEDFLTA</sequence>
<keyword evidence="5 8" id="KW-0547">Nucleotide-binding</keyword>
<evidence type="ECO:0000259" key="9">
    <source>
        <dbReference type="SMART" id="SM00864"/>
    </source>
</evidence>
<dbReference type="Gene3D" id="3.40.50.1440">
    <property type="entry name" value="Tubulin/FtsZ, GTPase domain"/>
    <property type="match status" value="1"/>
</dbReference>
<comment type="similarity">
    <text evidence="2 8">Belongs to the tubulin family.</text>
</comment>
<dbReference type="PROSITE" id="PS00227">
    <property type="entry name" value="TUBULIN"/>
    <property type="match status" value="1"/>
</dbReference>
<name>A0AA96MLZ8_9EUKA</name>